<keyword evidence="2" id="KW-1185">Reference proteome</keyword>
<sequence length="190" mass="21738">MLLNGTTNYFQAQPSLLKYLQNSANEINIKYHNALIEARKLCPESTELSDYIQKFNGLFKKGVEFEDASCGKEMIAIHSTCACFDTPISVKNQTYESSIWTQIVIDIADAYTDFLAERDKEERMERNIERDDVPDMSIGLTQGGEKSCTVLSHIKENTNPNTDKDIFVEANKYRGKVTKEAQDLYEERKK</sequence>
<dbReference type="EMBL" id="CM042036">
    <property type="protein sequence ID" value="KAI3744751.1"/>
    <property type="molecule type" value="Genomic_DNA"/>
</dbReference>
<name>A0ACB9DE44_9ASTR</name>
<accession>A0ACB9DE44</accession>
<proteinExistence type="predicted"/>
<reference evidence="2" key="1">
    <citation type="journal article" date="2022" name="Mol. Ecol. Resour.">
        <title>The genomes of chicory, endive, great burdock and yacon provide insights into Asteraceae palaeo-polyploidization history and plant inulin production.</title>
        <authorList>
            <person name="Fan W."/>
            <person name="Wang S."/>
            <person name="Wang H."/>
            <person name="Wang A."/>
            <person name="Jiang F."/>
            <person name="Liu H."/>
            <person name="Zhao H."/>
            <person name="Xu D."/>
            <person name="Zhang Y."/>
        </authorList>
    </citation>
    <scope>NUCLEOTIDE SEQUENCE [LARGE SCALE GENOMIC DNA]</scope>
    <source>
        <strain evidence="2">cv. Yunnan</strain>
    </source>
</reference>
<evidence type="ECO:0000313" key="2">
    <source>
        <dbReference type="Proteomes" id="UP001056120"/>
    </source>
</evidence>
<dbReference type="Proteomes" id="UP001056120">
    <property type="component" value="Linkage Group LG19"/>
</dbReference>
<organism evidence="1 2">
    <name type="scientific">Smallanthus sonchifolius</name>
    <dbReference type="NCBI Taxonomy" id="185202"/>
    <lineage>
        <taxon>Eukaryota</taxon>
        <taxon>Viridiplantae</taxon>
        <taxon>Streptophyta</taxon>
        <taxon>Embryophyta</taxon>
        <taxon>Tracheophyta</taxon>
        <taxon>Spermatophyta</taxon>
        <taxon>Magnoliopsida</taxon>
        <taxon>eudicotyledons</taxon>
        <taxon>Gunneridae</taxon>
        <taxon>Pentapetalae</taxon>
        <taxon>asterids</taxon>
        <taxon>campanulids</taxon>
        <taxon>Asterales</taxon>
        <taxon>Asteraceae</taxon>
        <taxon>Asteroideae</taxon>
        <taxon>Heliantheae alliance</taxon>
        <taxon>Millerieae</taxon>
        <taxon>Smallanthus</taxon>
    </lineage>
</organism>
<comment type="caution">
    <text evidence="1">The sequence shown here is derived from an EMBL/GenBank/DDBJ whole genome shotgun (WGS) entry which is preliminary data.</text>
</comment>
<reference evidence="1 2" key="2">
    <citation type="journal article" date="2022" name="Mol. Ecol. Resour.">
        <title>The genomes of chicory, endive, great burdock and yacon provide insights into Asteraceae paleo-polyploidization history and plant inulin production.</title>
        <authorList>
            <person name="Fan W."/>
            <person name="Wang S."/>
            <person name="Wang H."/>
            <person name="Wang A."/>
            <person name="Jiang F."/>
            <person name="Liu H."/>
            <person name="Zhao H."/>
            <person name="Xu D."/>
            <person name="Zhang Y."/>
        </authorList>
    </citation>
    <scope>NUCLEOTIDE SEQUENCE [LARGE SCALE GENOMIC DNA]</scope>
    <source>
        <strain evidence="2">cv. Yunnan</strain>
        <tissue evidence="1">Leaves</tissue>
    </source>
</reference>
<gene>
    <name evidence="1" type="ORF">L1987_57842</name>
</gene>
<protein>
    <submittedName>
        <fullName evidence="1">Uncharacterized protein</fullName>
    </submittedName>
</protein>
<evidence type="ECO:0000313" key="1">
    <source>
        <dbReference type="EMBL" id="KAI3744751.1"/>
    </source>
</evidence>